<dbReference type="Proteomes" id="UP001194468">
    <property type="component" value="Unassembled WGS sequence"/>
</dbReference>
<dbReference type="GO" id="GO:0003677">
    <property type="term" value="F:DNA binding"/>
    <property type="evidence" value="ECO:0007669"/>
    <property type="project" value="InterPro"/>
</dbReference>
<feature type="compositionally biased region" description="Low complexity" evidence="3">
    <location>
        <begin position="180"/>
        <end position="196"/>
    </location>
</feature>
<dbReference type="PANTHER" id="PTHR46910:SF38">
    <property type="entry name" value="ZN(2)-C6 FUNGAL-TYPE DOMAIN-CONTAINING PROTEIN"/>
    <property type="match status" value="1"/>
</dbReference>
<dbReference type="CDD" id="cd14654">
    <property type="entry name" value="ZIP_Gal4"/>
    <property type="match status" value="1"/>
</dbReference>
<dbReference type="GO" id="GO:0006351">
    <property type="term" value="P:DNA-templated transcription"/>
    <property type="evidence" value="ECO:0007669"/>
    <property type="project" value="InterPro"/>
</dbReference>
<keyword evidence="6" id="KW-1185">Reference proteome</keyword>
<evidence type="ECO:0000313" key="6">
    <source>
        <dbReference type="Proteomes" id="UP001194468"/>
    </source>
</evidence>
<dbReference type="CDD" id="cd12148">
    <property type="entry name" value="fungal_TF_MHR"/>
    <property type="match status" value="1"/>
</dbReference>
<dbReference type="InterPro" id="IPR005600">
    <property type="entry name" value="Gal4_dimer_dom"/>
</dbReference>
<name>A0AAD4C095_BOLED</name>
<organism evidence="5 6">
    <name type="scientific">Boletus edulis BED1</name>
    <dbReference type="NCBI Taxonomy" id="1328754"/>
    <lineage>
        <taxon>Eukaryota</taxon>
        <taxon>Fungi</taxon>
        <taxon>Dikarya</taxon>
        <taxon>Basidiomycota</taxon>
        <taxon>Agaricomycotina</taxon>
        <taxon>Agaricomycetes</taxon>
        <taxon>Agaricomycetidae</taxon>
        <taxon>Boletales</taxon>
        <taxon>Boletineae</taxon>
        <taxon>Boletaceae</taxon>
        <taxon>Boletoideae</taxon>
        <taxon>Boletus</taxon>
    </lineage>
</organism>
<evidence type="ECO:0000256" key="2">
    <source>
        <dbReference type="ARBA" id="ARBA00023242"/>
    </source>
</evidence>
<dbReference type="PANTHER" id="PTHR46910">
    <property type="entry name" value="TRANSCRIPTION FACTOR PDR1"/>
    <property type="match status" value="1"/>
</dbReference>
<evidence type="ECO:0000259" key="4">
    <source>
        <dbReference type="PROSITE" id="PS50048"/>
    </source>
</evidence>
<gene>
    <name evidence="5" type="ORF">L210DRAFT_3530440</name>
</gene>
<proteinExistence type="predicted"/>
<feature type="region of interest" description="Disordered" evidence="3">
    <location>
        <begin position="137"/>
        <end position="210"/>
    </location>
</feature>
<dbReference type="PROSITE" id="PS50048">
    <property type="entry name" value="ZN2_CY6_FUNGAL_2"/>
    <property type="match status" value="1"/>
</dbReference>
<dbReference type="InterPro" id="IPR007219">
    <property type="entry name" value="XnlR_reg_dom"/>
</dbReference>
<feature type="compositionally biased region" description="Polar residues" evidence="3">
    <location>
        <begin position="170"/>
        <end position="179"/>
    </location>
</feature>
<comment type="caution">
    <text evidence="5">The sequence shown here is derived from an EMBL/GenBank/DDBJ whole genome shotgun (WGS) entry which is preliminary data.</text>
</comment>
<keyword evidence="2" id="KW-0539">Nucleus</keyword>
<dbReference type="SMART" id="SM00066">
    <property type="entry name" value="GAL4"/>
    <property type="match status" value="1"/>
</dbReference>
<dbReference type="InterPro" id="IPR050987">
    <property type="entry name" value="AtrR-like"/>
</dbReference>
<feature type="domain" description="Zn(2)-C6 fungal-type" evidence="4">
    <location>
        <begin position="56"/>
        <end position="89"/>
    </location>
</feature>
<reference evidence="5" key="1">
    <citation type="submission" date="2019-10" db="EMBL/GenBank/DDBJ databases">
        <authorList>
            <consortium name="DOE Joint Genome Institute"/>
            <person name="Kuo A."/>
            <person name="Miyauchi S."/>
            <person name="Kiss E."/>
            <person name="Drula E."/>
            <person name="Kohler A."/>
            <person name="Sanchez-Garcia M."/>
            <person name="Andreopoulos B."/>
            <person name="Barry K.W."/>
            <person name="Bonito G."/>
            <person name="Buee M."/>
            <person name="Carver A."/>
            <person name="Chen C."/>
            <person name="Cichocki N."/>
            <person name="Clum A."/>
            <person name="Culley D."/>
            <person name="Crous P.W."/>
            <person name="Fauchery L."/>
            <person name="Girlanda M."/>
            <person name="Hayes R."/>
            <person name="Keri Z."/>
            <person name="LaButti K."/>
            <person name="Lipzen A."/>
            <person name="Lombard V."/>
            <person name="Magnuson J."/>
            <person name="Maillard F."/>
            <person name="Morin E."/>
            <person name="Murat C."/>
            <person name="Nolan M."/>
            <person name="Ohm R."/>
            <person name="Pangilinan J."/>
            <person name="Pereira M."/>
            <person name="Perotto S."/>
            <person name="Peter M."/>
            <person name="Riley R."/>
            <person name="Sitrit Y."/>
            <person name="Stielow B."/>
            <person name="Szollosi G."/>
            <person name="Zifcakova L."/>
            <person name="Stursova M."/>
            <person name="Spatafora J.W."/>
            <person name="Tedersoo L."/>
            <person name="Vaario L.-M."/>
            <person name="Yamada A."/>
            <person name="Yan M."/>
            <person name="Wang P."/>
            <person name="Xu J."/>
            <person name="Bruns T."/>
            <person name="Baldrian P."/>
            <person name="Vilgalys R."/>
            <person name="Henrissat B."/>
            <person name="Grigoriev I.V."/>
            <person name="Hibbett D."/>
            <person name="Nagy L.G."/>
            <person name="Martin F.M."/>
        </authorList>
    </citation>
    <scope>NUCLEOTIDE SEQUENCE</scope>
    <source>
        <strain evidence="5">BED1</strain>
    </source>
</reference>
<dbReference type="AlphaFoldDB" id="A0AAD4C095"/>
<evidence type="ECO:0000256" key="1">
    <source>
        <dbReference type="ARBA" id="ARBA00022723"/>
    </source>
</evidence>
<dbReference type="GO" id="GO:0008270">
    <property type="term" value="F:zinc ion binding"/>
    <property type="evidence" value="ECO:0007669"/>
    <property type="project" value="InterPro"/>
</dbReference>
<sequence length="996" mass="112494">MQPYHTNSLYASNVIEIADSSFNSTQSLPHATSVLAMHPPDPFSDAIYKKRKIERACDACRRRKTKCDGPRMPDNTCTNCIQNRKTCSYVESSKPRGPPKAYITSLEDRLEKMQALLKRLRPEADFSEELGPLVIRDSWKTDPEPPRVSPPLEKSTSPSASSVRHKGSPSGRSRSNALPSSRSTRTLRSDTDLSSDGYTSSDSEEVGELSLSRGMKRLTIRGLEPTQDHRPITDNQVRFHGKSSCFKLIEPTRKLRDEHVNRLTGGEERSCSSRDSTPIDAAALRRPEFWTTPPWEFAFEGYQNRLEDLSSSLAEDFPPHDLADSLIKLFFENVNPFLPLFHRPTFERQWRDGLQHKDAWFGCLCLSMFAVASRWSDDPRVLDDGRYDVPQAERPIATYKWQRAGWRFFNAAVDVHRGSLSLFHPAGLFEVQTMALLGMFLRGTAFHPVAWLFISIGLRKAQDVGAHRKKIYGDKPSIEGELWKRAFWVLVLLDRIASAALGRPCCSGEEDFDAELPLEVDDEYWEPENQEGAFQQPPGKPSKIAAFNSCLKLTKILAYAMRTIYALDRSKLLFSAARPQWQEVLAQLNHAMTEWVDSVPKHLRWSPHIEDPLFSDQSATLYITYYVIQIMIYRPFLPQSLHSVMNIMPRSNMPIPCIAVCVNAGKCVARILKAQITRGFSNIPTLILGSHVCAAILLMNFWDLKWQERNQMRRDGFEDIKSPLALAMAELLEEISVFIEALEAVKPRWRNAEIYLNDLSSSLPHNLGGYEPTFSNNDPLSRHHPPHAASLDYTIFGDYRNPPPAHRIAPSLPIDTYTFDTQVEPSEPNAYFFEVPHITRYPVPSTLPLPSSPSCARDQSMSTATTTFHSQCGYDQPGMTAELGDRRSSTSSFRSRPDSLFDERAVDKTMDPSICRQYAMDNCASYNAAVSVPTHPSVRGNFAPYRTIPGWASDWNHSPAGASRRSSENPTIQPSCLSQNRATRNSHGQLFPFPGR</sequence>
<evidence type="ECO:0000256" key="3">
    <source>
        <dbReference type="SAM" id="MobiDB-lite"/>
    </source>
</evidence>
<dbReference type="Gene3D" id="4.10.240.10">
    <property type="entry name" value="Zn(2)-C6 fungal-type DNA-binding domain"/>
    <property type="match status" value="1"/>
</dbReference>
<dbReference type="InterPro" id="IPR036864">
    <property type="entry name" value="Zn2-C6_fun-type_DNA-bd_sf"/>
</dbReference>
<dbReference type="Pfam" id="PF00172">
    <property type="entry name" value="Zn_clus"/>
    <property type="match status" value="1"/>
</dbReference>
<dbReference type="Pfam" id="PF04082">
    <property type="entry name" value="Fungal_trans"/>
    <property type="match status" value="1"/>
</dbReference>
<dbReference type="PROSITE" id="PS00463">
    <property type="entry name" value="ZN2_CY6_FUNGAL_1"/>
    <property type="match status" value="1"/>
</dbReference>
<reference evidence="5" key="2">
    <citation type="journal article" date="2020" name="Nat. Commun.">
        <title>Large-scale genome sequencing of mycorrhizal fungi provides insights into the early evolution of symbiotic traits.</title>
        <authorList>
            <person name="Miyauchi S."/>
            <person name="Kiss E."/>
            <person name="Kuo A."/>
            <person name="Drula E."/>
            <person name="Kohler A."/>
            <person name="Sanchez-Garcia M."/>
            <person name="Morin E."/>
            <person name="Andreopoulos B."/>
            <person name="Barry K.W."/>
            <person name="Bonito G."/>
            <person name="Buee M."/>
            <person name="Carver A."/>
            <person name="Chen C."/>
            <person name="Cichocki N."/>
            <person name="Clum A."/>
            <person name="Culley D."/>
            <person name="Crous P.W."/>
            <person name="Fauchery L."/>
            <person name="Girlanda M."/>
            <person name="Hayes R.D."/>
            <person name="Keri Z."/>
            <person name="LaButti K."/>
            <person name="Lipzen A."/>
            <person name="Lombard V."/>
            <person name="Magnuson J."/>
            <person name="Maillard F."/>
            <person name="Murat C."/>
            <person name="Nolan M."/>
            <person name="Ohm R.A."/>
            <person name="Pangilinan J."/>
            <person name="Pereira M.F."/>
            <person name="Perotto S."/>
            <person name="Peter M."/>
            <person name="Pfister S."/>
            <person name="Riley R."/>
            <person name="Sitrit Y."/>
            <person name="Stielow J.B."/>
            <person name="Szollosi G."/>
            <person name="Zifcakova L."/>
            <person name="Stursova M."/>
            <person name="Spatafora J.W."/>
            <person name="Tedersoo L."/>
            <person name="Vaario L.M."/>
            <person name="Yamada A."/>
            <person name="Yan M."/>
            <person name="Wang P."/>
            <person name="Xu J."/>
            <person name="Bruns T."/>
            <person name="Baldrian P."/>
            <person name="Vilgalys R."/>
            <person name="Dunand C."/>
            <person name="Henrissat B."/>
            <person name="Grigoriev I.V."/>
            <person name="Hibbett D."/>
            <person name="Nagy L.G."/>
            <person name="Martin F.M."/>
        </authorList>
    </citation>
    <scope>NUCLEOTIDE SEQUENCE</scope>
    <source>
        <strain evidence="5">BED1</strain>
    </source>
</reference>
<dbReference type="EMBL" id="WHUW01000006">
    <property type="protein sequence ID" value="KAF8444654.1"/>
    <property type="molecule type" value="Genomic_DNA"/>
</dbReference>
<accession>A0AAD4C095</accession>
<feature type="compositionally biased region" description="Polar residues" evidence="3">
    <location>
        <begin position="968"/>
        <end position="988"/>
    </location>
</feature>
<dbReference type="SMART" id="SM00906">
    <property type="entry name" value="Fungal_trans"/>
    <property type="match status" value="1"/>
</dbReference>
<evidence type="ECO:0000313" key="5">
    <source>
        <dbReference type="EMBL" id="KAF8444654.1"/>
    </source>
</evidence>
<protein>
    <submittedName>
        <fullName evidence="5">Fungal-specific transcription factor domain-containing protein</fullName>
    </submittedName>
</protein>
<keyword evidence="1" id="KW-0479">Metal-binding</keyword>
<feature type="region of interest" description="Disordered" evidence="3">
    <location>
        <begin position="956"/>
        <end position="996"/>
    </location>
</feature>
<dbReference type="CDD" id="cd00067">
    <property type="entry name" value="GAL4"/>
    <property type="match status" value="1"/>
</dbReference>
<dbReference type="GO" id="GO:0000981">
    <property type="term" value="F:DNA-binding transcription factor activity, RNA polymerase II-specific"/>
    <property type="evidence" value="ECO:0007669"/>
    <property type="project" value="InterPro"/>
</dbReference>
<dbReference type="InterPro" id="IPR001138">
    <property type="entry name" value="Zn2Cys6_DnaBD"/>
</dbReference>
<dbReference type="SUPFAM" id="SSF57701">
    <property type="entry name" value="Zn2/Cys6 DNA-binding domain"/>
    <property type="match status" value="1"/>
</dbReference>